<accession>A0AAJ8BTT7</accession>
<dbReference type="InterPro" id="IPR012337">
    <property type="entry name" value="RNaseH-like_sf"/>
</dbReference>
<keyword evidence="4" id="KW-0540">Nuclease</keyword>
<evidence type="ECO:0000256" key="7">
    <source>
        <dbReference type="ARBA" id="ARBA00022801"/>
    </source>
</evidence>
<evidence type="ECO:0000256" key="8">
    <source>
        <dbReference type="SAM" id="MobiDB-lite"/>
    </source>
</evidence>
<dbReference type="GO" id="GO:0046872">
    <property type="term" value="F:metal ion binding"/>
    <property type="evidence" value="ECO:0007669"/>
    <property type="project" value="UniProtKB-KW"/>
</dbReference>
<gene>
    <name evidence="10" type="ORF">An13g03190</name>
</gene>
<keyword evidence="5" id="KW-0479">Metal-binding</keyword>
<organism evidence="10">
    <name type="scientific">Aspergillus niger</name>
    <dbReference type="NCBI Taxonomy" id="5061"/>
    <lineage>
        <taxon>Eukaryota</taxon>
        <taxon>Fungi</taxon>
        <taxon>Dikarya</taxon>
        <taxon>Ascomycota</taxon>
        <taxon>Pezizomycotina</taxon>
        <taxon>Eurotiomycetes</taxon>
        <taxon>Eurotiomycetidae</taxon>
        <taxon>Eurotiales</taxon>
        <taxon>Aspergillaceae</taxon>
        <taxon>Aspergillus</taxon>
        <taxon>Aspergillus subgen. Circumdati</taxon>
    </lineage>
</organism>
<feature type="domain" description="RNase H type-1" evidence="9">
    <location>
        <begin position="127"/>
        <end position="276"/>
    </location>
</feature>
<evidence type="ECO:0000256" key="6">
    <source>
        <dbReference type="ARBA" id="ARBA00022759"/>
    </source>
</evidence>
<keyword evidence="6" id="KW-0255">Endonuclease</keyword>
<evidence type="ECO:0000259" key="9">
    <source>
        <dbReference type="PROSITE" id="PS50879"/>
    </source>
</evidence>
<reference evidence="10" key="1">
    <citation type="submission" date="2025-02" db="EMBL/GenBank/DDBJ databases">
        <authorList>
            <consortium name="NCBI Genome Project"/>
        </authorList>
    </citation>
    <scope>NUCLEOTIDE SEQUENCE</scope>
</reference>
<dbReference type="PROSITE" id="PS50879">
    <property type="entry name" value="RNASE_H_1"/>
    <property type="match status" value="1"/>
</dbReference>
<protein>
    <recommendedName>
        <fullName evidence="3">ribonuclease H</fullName>
        <ecNumber evidence="3">3.1.26.4</ecNumber>
    </recommendedName>
</protein>
<evidence type="ECO:0000256" key="3">
    <source>
        <dbReference type="ARBA" id="ARBA00012180"/>
    </source>
</evidence>
<dbReference type="GeneID" id="4986768"/>
<dbReference type="VEuPathDB" id="FungiDB:An13g03190"/>
<dbReference type="KEGG" id="ang:An13g03190"/>
<dbReference type="AlphaFoldDB" id="A0AAJ8BTT7"/>
<comment type="similarity">
    <text evidence="2">Belongs to the RNase H family.</text>
</comment>
<dbReference type="Gene3D" id="3.30.420.10">
    <property type="entry name" value="Ribonuclease H-like superfamily/Ribonuclease H"/>
    <property type="match status" value="1"/>
</dbReference>
<evidence type="ECO:0000256" key="1">
    <source>
        <dbReference type="ARBA" id="ARBA00000077"/>
    </source>
</evidence>
<dbReference type="InterPro" id="IPR002156">
    <property type="entry name" value="RNaseH_domain"/>
</dbReference>
<proteinExistence type="inferred from homology"/>
<dbReference type="PANTHER" id="PTHR10642">
    <property type="entry name" value="RIBONUCLEASE H1"/>
    <property type="match status" value="1"/>
</dbReference>
<comment type="catalytic activity">
    <reaction evidence="1">
        <text>Endonucleolytic cleavage to 5'-phosphomonoester.</text>
        <dbReference type="EC" id="3.1.26.4"/>
    </reaction>
</comment>
<reference evidence="10" key="2">
    <citation type="submission" date="2025-08" db="UniProtKB">
        <authorList>
            <consortium name="RefSeq"/>
        </authorList>
    </citation>
    <scope>IDENTIFICATION</scope>
</reference>
<dbReference type="PANTHER" id="PTHR10642:SF26">
    <property type="entry name" value="RIBONUCLEASE H1"/>
    <property type="match status" value="1"/>
</dbReference>
<evidence type="ECO:0000256" key="2">
    <source>
        <dbReference type="ARBA" id="ARBA00005300"/>
    </source>
</evidence>
<keyword evidence="7" id="KW-0378">Hydrolase</keyword>
<dbReference type="InterPro" id="IPR036397">
    <property type="entry name" value="RNaseH_sf"/>
</dbReference>
<dbReference type="InterPro" id="IPR050092">
    <property type="entry name" value="RNase_H"/>
</dbReference>
<feature type="region of interest" description="Disordered" evidence="8">
    <location>
        <begin position="52"/>
        <end position="85"/>
    </location>
</feature>
<dbReference type="CDD" id="cd13934">
    <property type="entry name" value="RNase_H_Dikarya_like"/>
    <property type="match status" value="1"/>
</dbReference>
<dbReference type="EC" id="3.1.26.4" evidence="3"/>
<dbReference type="Pfam" id="PF00075">
    <property type="entry name" value="RNase_H"/>
    <property type="match status" value="1"/>
</dbReference>
<sequence>MEITPTPIRVAYHCYDALPLFPTEQEQFPSNAHDIRGLIHSTYLSFKDAETLPEEEAAQVSPDGTSTSSPPKPAQAGSVPSRRFNPDELYPKHFTLSDIEVPAHNMVFLACPGSERKCPHCKRHTRHLGCIVIAIDGACRNNGRYGARASTGVYHGHDHPLNGSASLPPNLKQTSQVAELAACERALLGDGEERLHTVVIKSDSEYVVRGMTEWIFKWKANDWTTAKGLPVANQEHFKKIDSLVESLENEQVPVQFWQVPREFNQEADRLAASALDDD</sequence>
<dbReference type="SUPFAM" id="SSF53098">
    <property type="entry name" value="Ribonuclease H-like"/>
    <property type="match status" value="1"/>
</dbReference>
<dbReference type="RefSeq" id="XP_059602160.1">
    <property type="nucleotide sequence ID" value="XM_059743940.1"/>
</dbReference>
<evidence type="ECO:0000256" key="4">
    <source>
        <dbReference type="ARBA" id="ARBA00022722"/>
    </source>
</evidence>
<evidence type="ECO:0000256" key="5">
    <source>
        <dbReference type="ARBA" id="ARBA00022723"/>
    </source>
</evidence>
<dbReference type="GO" id="GO:0004523">
    <property type="term" value="F:RNA-DNA hybrid ribonuclease activity"/>
    <property type="evidence" value="ECO:0007669"/>
    <property type="project" value="UniProtKB-EC"/>
</dbReference>
<evidence type="ECO:0000313" key="10">
    <source>
        <dbReference type="RefSeq" id="XP_059602160.1"/>
    </source>
</evidence>
<name>A0AAJ8BTT7_ASPNG</name>